<dbReference type="PANTHER" id="PTHR30385">
    <property type="entry name" value="SIGMA FACTOR F FLAGELLAR"/>
    <property type="match status" value="1"/>
</dbReference>
<organism evidence="6">
    <name type="scientific">Eubacterium limosum</name>
    <dbReference type="NCBI Taxonomy" id="1736"/>
    <lineage>
        <taxon>Bacteria</taxon>
        <taxon>Bacillati</taxon>
        <taxon>Bacillota</taxon>
        <taxon>Clostridia</taxon>
        <taxon>Eubacteriales</taxon>
        <taxon>Eubacteriaceae</taxon>
        <taxon>Eubacterium</taxon>
    </lineage>
</organism>
<accession>A0A6N3H9V0</accession>
<reference evidence="6" key="1">
    <citation type="submission" date="2019-11" db="EMBL/GenBank/DDBJ databases">
        <authorList>
            <person name="Feng L."/>
        </authorList>
    </citation>
    <scope>NUCLEOTIDE SEQUENCE</scope>
    <source>
        <strain evidence="6">ElimosumLFYP34</strain>
    </source>
</reference>
<protein>
    <submittedName>
        <fullName evidence="6">Putative RNA polymerase sigma factor SigI</fullName>
    </submittedName>
</protein>
<proteinExistence type="predicted"/>
<dbReference type="SUPFAM" id="SSF88946">
    <property type="entry name" value="Sigma2 domain of RNA polymerase sigma factors"/>
    <property type="match status" value="1"/>
</dbReference>
<name>A0A6N3H9V0_EUBLI</name>
<dbReference type="Gene3D" id="1.10.1740.10">
    <property type="match status" value="1"/>
</dbReference>
<dbReference type="InterPro" id="IPR014284">
    <property type="entry name" value="RNA_pol_sigma-70_dom"/>
</dbReference>
<dbReference type="EMBL" id="CACRTR010000023">
    <property type="protein sequence ID" value="VYU72950.1"/>
    <property type="molecule type" value="Genomic_DNA"/>
</dbReference>
<evidence type="ECO:0000256" key="1">
    <source>
        <dbReference type="ARBA" id="ARBA00023015"/>
    </source>
</evidence>
<dbReference type="InterPro" id="IPR013325">
    <property type="entry name" value="RNA_pol_sigma_r2"/>
</dbReference>
<sequence length="200" mass="23683">MKQNDDSEDYTGLERLVKKAKAGDQQAKKKLIFAFQPLILTTIQKYVYDQKEYEDAYQDAVCVFLEALRDFELEARVYFQVFIRSRLTNYFKKRREGRFERSIKPEESLDRQIEGEGGAIALIELIIDEKTDVAEAYLQKEKNQRLVQVYEKLPPRQKAAFQYFYQQKGDLTELAKEEGVNPSMMTRAYRSAFRKLREFL</sequence>
<dbReference type="AlphaFoldDB" id="A0A6N3H9V0"/>
<dbReference type="InterPro" id="IPR024760">
    <property type="entry name" value="HTH_dom_conjug_TS-like"/>
</dbReference>
<keyword evidence="3" id="KW-0238">DNA-binding</keyword>
<feature type="domain" description="Helix-turn-helix conjugative transposon-like" evidence="5">
    <location>
        <begin position="15"/>
        <end position="72"/>
    </location>
</feature>
<gene>
    <name evidence="6" type="ORF">ELLFYP34_01027</name>
</gene>
<dbReference type="InterPro" id="IPR013324">
    <property type="entry name" value="RNA_pol_sigma_r3/r4-like"/>
</dbReference>
<dbReference type="InterPro" id="IPR036388">
    <property type="entry name" value="WH-like_DNA-bd_sf"/>
</dbReference>
<keyword evidence="4" id="KW-0804">Transcription</keyword>
<evidence type="ECO:0000259" key="5">
    <source>
        <dbReference type="Pfam" id="PF12645"/>
    </source>
</evidence>
<dbReference type="SUPFAM" id="SSF88659">
    <property type="entry name" value="Sigma3 and sigma4 domains of RNA polymerase sigma factors"/>
    <property type="match status" value="1"/>
</dbReference>
<dbReference type="Gene3D" id="1.10.10.10">
    <property type="entry name" value="Winged helix-like DNA-binding domain superfamily/Winged helix DNA-binding domain"/>
    <property type="match status" value="1"/>
</dbReference>
<evidence type="ECO:0000256" key="2">
    <source>
        <dbReference type="ARBA" id="ARBA00023082"/>
    </source>
</evidence>
<evidence type="ECO:0000256" key="3">
    <source>
        <dbReference type="ARBA" id="ARBA00023125"/>
    </source>
</evidence>
<keyword evidence="1" id="KW-0805">Transcription regulation</keyword>
<dbReference type="Pfam" id="PF12645">
    <property type="entry name" value="HTH_16"/>
    <property type="match status" value="1"/>
</dbReference>
<dbReference type="NCBIfam" id="TIGR02937">
    <property type="entry name" value="sigma70-ECF"/>
    <property type="match status" value="1"/>
</dbReference>
<evidence type="ECO:0000256" key="4">
    <source>
        <dbReference type="ARBA" id="ARBA00023163"/>
    </source>
</evidence>
<keyword evidence="2" id="KW-0731">Sigma factor</keyword>
<evidence type="ECO:0000313" key="6">
    <source>
        <dbReference type="EMBL" id="VYU72950.1"/>
    </source>
</evidence>
<dbReference type="GO" id="GO:0016987">
    <property type="term" value="F:sigma factor activity"/>
    <property type="evidence" value="ECO:0007669"/>
    <property type="project" value="UniProtKB-KW"/>
</dbReference>
<dbReference type="GO" id="GO:0003677">
    <property type="term" value="F:DNA binding"/>
    <property type="evidence" value="ECO:0007669"/>
    <property type="project" value="UniProtKB-KW"/>
</dbReference>
<dbReference type="GO" id="GO:0006352">
    <property type="term" value="P:DNA-templated transcription initiation"/>
    <property type="evidence" value="ECO:0007669"/>
    <property type="project" value="InterPro"/>
</dbReference>